<gene>
    <name evidence="2" type="ORF">HNQ92_001903</name>
</gene>
<dbReference type="CDD" id="cd14789">
    <property type="entry name" value="Tiki"/>
    <property type="match status" value="1"/>
</dbReference>
<reference evidence="2 3" key="1">
    <citation type="submission" date="2020-08" db="EMBL/GenBank/DDBJ databases">
        <title>Genomic Encyclopedia of Type Strains, Phase IV (KMG-IV): sequencing the most valuable type-strain genomes for metagenomic binning, comparative biology and taxonomic classification.</title>
        <authorList>
            <person name="Goeker M."/>
        </authorList>
    </citation>
    <scope>NUCLEOTIDE SEQUENCE [LARGE SCALE GENOMIC DNA]</scope>
    <source>
        <strain evidence="2 3">DSM 105074</strain>
    </source>
</reference>
<dbReference type="Pfam" id="PF01963">
    <property type="entry name" value="TraB_PrgY_gumN"/>
    <property type="match status" value="1"/>
</dbReference>
<evidence type="ECO:0008006" key="4">
    <source>
        <dbReference type="Google" id="ProtNLM"/>
    </source>
</evidence>
<evidence type="ECO:0000256" key="1">
    <source>
        <dbReference type="SAM" id="SignalP"/>
    </source>
</evidence>
<organism evidence="2 3">
    <name type="scientific">Rhabdobacter roseus</name>
    <dbReference type="NCBI Taxonomy" id="1655419"/>
    <lineage>
        <taxon>Bacteria</taxon>
        <taxon>Pseudomonadati</taxon>
        <taxon>Bacteroidota</taxon>
        <taxon>Cytophagia</taxon>
        <taxon>Cytophagales</taxon>
        <taxon>Cytophagaceae</taxon>
        <taxon>Rhabdobacter</taxon>
    </lineage>
</organism>
<sequence length="306" mass="33858">MTKYLLLLLFSFPLGVYAQSATNADDMPRTVLWEVTGPGTSKPSYLLGTYHLLEGAWLYRFSEIREVLDRTEFMLSEGFSTSSAPSTPASPPLKALAILTPRQFSTIDSFFIAQVGEGIVNNPDAAAMTVGELNSAILFTAVQSTPGANGITKYMDLDLFTLFTATGKPADALEEPQAAPGRIHEFVDVEAARQSVDQTLARIKNSHLPGWNIYNTPPEEQQQDAERYQQLAIDYKLNQPDSVDAMHPSLKVRNKAWMPKIESTLSEKSCLIMVGCAHLWYQTGLISLLRKKGYTVRPLPLTPVTR</sequence>
<dbReference type="EMBL" id="JACHGF010000002">
    <property type="protein sequence ID" value="MBB5283777.1"/>
    <property type="molecule type" value="Genomic_DNA"/>
</dbReference>
<dbReference type="Proteomes" id="UP000557307">
    <property type="component" value="Unassembled WGS sequence"/>
</dbReference>
<proteinExistence type="predicted"/>
<keyword evidence="1" id="KW-0732">Signal</keyword>
<accession>A0A840TPY0</accession>
<protein>
    <recommendedName>
        <fullName evidence="4">TraB/GumN family protein</fullName>
    </recommendedName>
</protein>
<comment type="caution">
    <text evidence="2">The sequence shown here is derived from an EMBL/GenBank/DDBJ whole genome shotgun (WGS) entry which is preliminary data.</text>
</comment>
<keyword evidence="3" id="KW-1185">Reference proteome</keyword>
<feature type="chain" id="PRO_5032386374" description="TraB/GumN family protein" evidence="1">
    <location>
        <begin position="19"/>
        <end position="306"/>
    </location>
</feature>
<dbReference type="InterPro" id="IPR002816">
    <property type="entry name" value="TraB/PrgY/GumN_fam"/>
</dbReference>
<dbReference type="RefSeq" id="WP_184173461.1">
    <property type="nucleotide sequence ID" value="NZ_JACHGF010000002.1"/>
</dbReference>
<name>A0A840TPY0_9BACT</name>
<evidence type="ECO:0000313" key="3">
    <source>
        <dbReference type="Proteomes" id="UP000557307"/>
    </source>
</evidence>
<dbReference type="AlphaFoldDB" id="A0A840TPY0"/>
<feature type="signal peptide" evidence="1">
    <location>
        <begin position="1"/>
        <end position="18"/>
    </location>
</feature>
<evidence type="ECO:0000313" key="2">
    <source>
        <dbReference type="EMBL" id="MBB5283777.1"/>
    </source>
</evidence>